<reference evidence="2" key="1">
    <citation type="journal article" date="2020" name="Nat. Commun.">
        <title>Genome assembly of wild tea tree DASZ reveals pedigree and selection history of tea varieties.</title>
        <authorList>
            <person name="Zhang W."/>
            <person name="Zhang Y."/>
            <person name="Qiu H."/>
            <person name="Guo Y."/>
            <person name="Wan H."/>
            <person name="Zhang X."/>
            <person name="Scossa F."/>
            <person name="Alseekh S."/>
            <person name="Zhang Q."/>
            <person name="Wang P."/>
            <person name="Xu L."/>
            <person name="Schmidt M.H."/>
            <person name="Jia X."/>
            <person name="Li D."/>
            <person name="Zhu A."/>
            <person name="Guo F."/>
            <person name="Chen W."/>
            <person name="Ni D."/>
            <person name="Usadel B."/>
            <person name="Fernie A.R."/>
            <person name="Wen W."/>
        </authorList>
    </citation>
    <scope>NUCLEOTIDE SEQUENCE [LARGE SCALE GENOMIC DNA]</scope>
    <source>
        <strain evidence="2">cv. G240</strain>
    </source>
</reference>
<gene>
    <name evidence="1" type="ORF">HYC85_028967</name>
</gene>
<evidence type="ECO:0000313" key="1">
    <source>
        <dbReference type="EMBL" id="KAF5932796.1"/>
    </source>
</evidence>
<organism evidence="1 2">
    <name type="scientific">Camellia sinensis</name>
    <name type="common">Tea plant</name>
    <name type="synonym">Thea sinensis</name>
    <dbReference type="NCBI Taxonomy" id="4442"/>
    <lineage>
        <taxon>Eukaryota</taxon>
        <taxon>Viridiplantae</taxon>
        <taxon>Streptophyta</taxon>
        <taxon>Embryophyta</taxon>
        <taxon>Tracheophyta</taxon>
        <taxon>Spermatophyta</taxon>
        <taxon>Magnoliopsida</taxon>
        <taxon>eudicotyledons</taxon>
        <taxon>Gunneridae</taxon>
        <taxon>Pentapetalae</taxon>
        <taxon>asterids</taxon>
        <taxon>Ericales</taxon>
        <taxon>Theaceae</taxon>
        <taxon>Camellia</taxon>
    </lineage>
</organism>
<accession>A0A7J7G0L4</accession>
<dbReference type="Proteomes" id="UP000593564">
    <property type="component" value="Unassembled WGS sequence"/>
</dbReference>
<protein>
    <submittedName>
        <fullName evidence="1">Uncharacterized protein</fullName>
    </submittedName>
</protein>
<sequence>MSLGTEFDVDGVSEEHLGLHGRVFRHQQRESTPNVQYYSYKEYPQCNRAISCNIKQSLATPLFKHSRPCCIGVFEMVLTMK</sequence>
<keyword evidence="2" id="KW-1185">Reference proteome</keyword>
<dbReference type="InterPro" id="IPR045012">
    <property type="entry name" value="NLP"/>
</dbReference>
<reference evidence="1 2" key="2">
    <citation type="submission" date="2020-07" db="EMBL/GenBank/DDBJ databases">
        <title>Genome assembly of wild tea tree DASZ reveals pedigree and selection history of tea varieties.</title>
        <authorList>
            <person name="Zhang W."/>
        </authorList>
    </citation>
    <scope>NUCLEOTIDE SEQUENCE [LARGE SCALE GENOMIC DNA]</scope>
    <source>
        <strain evidence="2">cv. G240</strain>
        <tissue evidence="1">Leaf</tissue>
    </source>
</reference>
<name>A0A7J7G0L4_CAMSI</name>
<dbReference type="PANTHER" id="PTHR32002:SF35">
    <property type="entry name" value="PROTEIN NLP6"/>
    <property type="match status" value="1"/>
</dbReference>
<dbReference type="EMBL" id="JACBKZ010000014">
    <property type="protein sequence ID" value="KAF5932796.1"/>
    <property type="molecule type" value="Genomic_DNA"/>
</dbReference>
<dbReference type="GO" id="GO:0003700">
    <property type="term" value="F:DNA-binding transcription factor activity"/>
    <property type="evidence" value="ECO:0007669"/>
    <property type="project" value="InterPro"/>
</dbReference>
<comment type="caution">
    <text evidence="1">The sequence shown here is derived from an EMBL/GenBank/DDBJ whole genome shotgun (WGS) entry which is preliminary data.</text>
</comment>
<proteinExistence type="predicted"/>
<dbReference type="AlphaFoldDB" id="A0A7J7G0L4"/>
<dbReference type="PANTHER" id="PTHR32002">
    <property type="entry name" value="PROTEIN NLP8"/>
    <property type="match status" value="1"/>
</dbReference>
<evidence type="ECO:0000313" key="2">
    <source>
        <dbReference type="Proteomes" id="UP000593564"/>
    </source>
</evidence>